<keyword evidence="2" id="KW-1185">Reference proteome</keyword>
<sequence>MLVHYMHSHMLDNKKAMHVKNKIRRTTTSFDFESTSSKESPQPAVKLREPKYIRKTNPTNENVTNGQASNGSALNGNISNRRHSVFTETIQSQPSQVHGNKFSRPKSTVEEDEPVETRPFSWDWPFTEEGVARGEFNEQKFLVRLPFKCGTNNEGDGTIMKVDKISEFNYCWTIGLSTVLRNPYSGNPFWRIEIEIVRSLNTFILFVCREIWTGEKKSQSERRFKKLRRVYKLPPYYDVATLKTSCYMDSFLIEVFRRGNRHVHLRRASTYR</sequence>
<dbReference type="WBParaSite" id="ACRNAN_scaffold4477.g15914.t1">
    <property type="protein sequence ID" value="ACRNAN_scaffold4477.g15914.t1"/>
    <property type="gene ID" value="ACRNAN_scaffold4477.g15914"/>
</dbReference>
<dbReference type="AlphaFoldDB" id="A0A914DXL5"/>
<dbReference type="Proteomes" id="UP000887540">
    <property type="component" value="Unplaced"/>
</dbReference>
<protein>
    <submittedName>
        <fullName evidence="3">Uncharacterized protein</fullName>
    </submittedName>
</protein>
<evidence type="ECO:0000313" key="3">
    <source>
        <dbReference type="WBParaSite" id="ACRNAN_scaffold4477.g15914.t1"/>
    </source>
</evidence>
<feature type="region of interest" description="Disordered" evidence="1">
    <location>
        <begin position="91"/>
        <end position="114"/>
    </location>
</feature>
<feature type="region of interest" description="Disordered" evidence="1">
    <location>
        <begin position="55"/>
        <end position="77"/>
    </location>
</feature>
<organism evidence="2 3">
    <name type="scientific">Acrobeloides nanus</name>
    <dbReference type="NCBI Taxonomy" id="290746"/>
    <lineage>
        <taxon>Eukaryota</taxon>
        <taxon>Metazoa</taxon>
        <taxon>Ecdysozoa</taxon>
        <taxon>Nematoda</taxon>
        <taxon>Chromadorea</taxon>
        <taxon>Rhabditida</taxon>
        <taxon>Tylenchina</taxon>
        <taxon>Cephalobomorpha</taxon>
        <taxon>Cephaloboidea</taxon>
        <taxon>Cephalobidae</taxon>
        <taxon>Acrobeloides</taxon>
    </lineage>
</organism>
<accession>A0A914DXL5</accession>
<reference evidence="3" key="1">
    <citation type="submission" date="2022-11" db="UniProtKB">
        <authorList>
            <consortium name="WormBaseParasite"/>
        </authorList>
    </citation>
    <scope>IDENTIFICATION</scope>
</reference>
<feature type="compositionally biased region" description="Polar residues" evidence="1">
    <location>
        <begin position="56"/>
        <end position="77"/>
    </location>
</feature>
<evidence type="ECO:0000256" key="1">
    <source>
        <dbReference type="SAM" id="MobiDB-lite"/>
    </source>
</evidence>
<proteinExistence type="predicted"/>
<evidence type="ECO:0000313" key="2">
    <source>
        <dbReference type="Proteomes" id="UP000887540"/>
    </source>
</evidence>
<name>A0A914DXL5_9BILA</name>